<evidence type="ECO:0000256" key="4">
    <source>
        <dbReference type="ARBA" id="ARBA00022490"/>
    </source>
</evidence>
<dbReference type="PANTHER" id="PTHR12786">
    <property type="entry name" value="SPLICING FACTOR SF3A-RELATED"/>
    <property type="match status" value="1"/>
</dbReference>
<evidence type="ECO:0000256" key="8">
    <source>
        <dbReference type="ARBA" id="ARBA00023306"/>
    </source>
</evidence>
<keyword evidence="8" id="KW-0131">Cell cycle</keyword>
<dbReference type="InterPro" id="IPR051421">
    <property type="entry name" value="RNA_Proc_DNA_Dmg_Regulator"/>
</dbReference>
<dbReference type="InterPro" id="IPR053822">
    <property type="entry name" value="SDE2-like_dom"/>
</dbReference>
<dbReference type="PANTHER" id="PTHR12786:SF1">
    <property type="entry name" value="SPLICING REGULATOR SDE2"/>
    <property type="match status" value="1"/>
</dbReference>
<feature type="region of interest" description="Disordered" evidence="9">
    <location>
        <begin position="168"/>
        <end position="305"/>
    </location>
</feature>
<keyword evidence="4" id="KW-0963">Cytoplasm</keyword>
<dbReference type="GO" id="GO:0005737">
    <property type="term" value="C:cytoplasm"/>
    <property type="evidence" value="ECO:0007669"/>
    <property type="project" value="UniProtKB-SubCell"/>
</dbReference>
<evidence type="ECO:0000313" key="13">
    <source>
        <dbReference type="Proteomes" id="UP001347796"/>
    </source>
</evidence>
<dbReference type="EMBL" id="JAZGQO010000007">
    <property type="protein sequence ID" value="KAK6181103.1"/>
    <property type="molecule type" value="Genomic_DNA"/>
</dbReference>
<organism evidence="12 13">
    <name type="scientific">Patella caerulea</name>
    <name type="common">Rayed Mediterranean limpet</name>
    <dbReference type="NCBI Taxonomy" id="87958"/>
    <lineage>
        <taxon>Eukaryota</taxon>
        <taxon>Metazoa</taxon>
        <taxon>Spiralia</taxon>
        <taxon>Lophotrochozoa</taxon>
        <taxon>Mollusca</taxon>
        <taxon>Gastropoda</taxon>
        <taxon>Patellogastropoda</taxon>
        <taxon>Patelloidea</taxon>
        <taxon>Patellidae</taxon>
        <taxon>Patella</taxon>
    </lineage>
</organism>
<evidence type="ECO:0000256" key="5">
    <source>
        <dbReference type="ARBA" id="ARBA00022664"/>
    </source>
</evidence>
<evidence type="ECO:0000259" key="11">
    <source>
        <dbReference type="Pfam" id="PF22782"/>
    </source>
</evidence>
<dbReference type="Proteomes" id="UP001347796">
    <property type="component" value="Unassembled WGS sequence"/>
</dbReference>
<dbReference type="GO" id="GO:0006397">
    <property type="term" value="P:mRNA processing"/>
    <property type="evidence" value="ECO:0007669"/>
    <property type="project" value="UniProtKB-KW"/>
</dbReference>
<feature type="domain" description="SDE2-like" evidence="11">
    <location>
        <begin position="67"/>
        <end position="163"/>
    </location>
</feature>
<accession>A0AAN8JWY8</accession>
<keyword evidence="5" id="KW-0507">mRNA processing</keyword>
<evidence type="ECO:0000259" key="10">
    <source>
        <dbReference type="Pfam" id="PF13297"/>
    </source>
</evidence>
<evidence type="ECO:0000256" key="3">
    <source>
        <dbReference type="ARBA" id="ARBA00008726"/>
    </source>
</evidence>
<sequence length="374" mass="41612">MGCFYIHGSGRGFVDNVKSKEELLELLFDLKVVETRDVYVTGNGKILSDGEALVQNYTYHILPRLVGGKGGFGSMLRAIGAQIEKTTSREACRDLSGRRMRDVNNEKKLKDWLSKQSDREREKEEKRKERMERRRYRPQHKFDDPTYVEQKNKVVEDLEDALQRGLEKAKTASATVTSETAGCSGVTTKRKATDNGSSHKAKKTKEWLGIDPSLDLSDLDTSDEENDNTPSSSDSNISPDETTQEKASPEESAPVQNLEVDSNDITMSDKKTALVTSSNTSPDKKHSLLAALPPSNSKVNTEEKEPLKPINLEEFNSVEELEKAGLDRLKAALMERGLKCGGTLTQRAERLFSVKGLNADEIDSSLKAKPSKKK</sequence>
<comment type="similarity">
    <text evidence="3">Belongs to the SDE2 family.</text>
</comment>
<feature type="compositionally biased region" description="Polar residues" evidence="9">
    <location>
        <begin position="230"/>
        <end position="241"/>
    </location>
</feature>
<gene>
    <name evidence="12" type="ORF">SNE40_009034</name>
</gene>
<feature type="compositionally biased region" description="Polar residues" evidence="9">
    <location>
        <begin position="172"/>
        <end position="187"/>
    </location>
</feature>
<dbReference type="GO" id="GO:0005634">
    <property type="term" value="C:nucleus"/>
    <property type="evidence" value="ECO:0007669"/>
    <property type="project" value="UniProtKB-SubCell"/>
</dbReference>
<feature type="domain" description="SDE2/SF3A3 SAP" evidence="10">
    <location>
        <begin position="298"/>
        <end position="369"/>
    </location>
</feature>
<comment type="subcellular location">
    <subcellularLocation>
        <location evidence="2">Cytoplasm</location>
    </subcellularLocation>
    <subcellularLocation>
        <location evidence="1">Nucleus</location>
    </subcellularLocation>
</comment>
<evidence type="ECO:0000256" key="7">
    <source>
        <dbReference type="ARBA" id="ARBA00023242"/>
    </source>
</evidence>
<evidence type="ECO:0000256" key="1">
    <source>
        <dbReference type="ARBA" id="ARBA00004123"/>
    </source>
</evidence>
<name>A0AAN8JWY8_PATCE</name>
<evidence type="ECO:0000313" key="12">
    <source>
        <dbReference type="EMBL" id="KAK6181103.1"/>
    </source>
</evidence>
<evidence type="ECO:0000256" key="2">
    <source>
        <dbReference type="ARBA" id="ARBA00004496"/>
    </source>
</evidence>
<reference evidence="12 13" key="1">
    <citation type="submission" date="2024-01" db="EMBL/GenBank/DDBJ databases">
        <title>The genome of the rayed Mediterranean limpet Patella caerulea (Linnaeus, 1758).</title>
        <authorList>
            <person name="Anh-Thu Weber A."/>
            <person name="Halstead-Nussloch G."/>
        </authorList>
    </citation>
    <scope>NUCLEOTIDE SEQUENCE [LARGE SCALE GENOMIC DNA]</scope>
    <source>
        <strain evidence="12">AATW-2023a</strain>
        <tissue evidence="12">Whole specimen</tissue>
    </source>
</reference>
<evidence type="ECO:0000256" key="6">
    <source>
        <dbReference type="ARBA" id="ARBA00023187"/>
    </source>
</evidence>
<feature type="region of interest" description="Disordered" evidence="9">
    <location>
        <begin position="113"/>
        <end position="149"/>
    </location>
</feature>
<protein>
    <recommendedName>
        <fullName evidence="14">Replication stress response regulator SDE2</fullName>
    </recommendedName>
</protein>
<feature type="compositionally biased region" description="Acidic residues" evidence="9">
    <location>
        <begin position="217"/>
        <end position="227"/>
    </location>
</feature>
<comment type="caution">
    <text evidence="12">The sequence shown here is derived from an EMBL/GenBank/DDBJ whole genome shotgun (WGS) entry which is preliminary data.</text>
</comment>
<proteinExistence type="inferred from homology"/>
<dbReference type="InterPro" id="IPR025086">
    <property type="entry name" value="SDE2/SF3A3_SAP"/>
</dbReference>
<dbReference type="AlphaFoldDB" id="A0AAN8JWY8"/>
<dbReference type="Pfam" id="PF13297">
    <property type="entry name" value="SDE2_2C"/>
    <property type="match status" value="1"/>
</dbReference>
<dbReference type="Pfam" id="PF22782">
    <property type="entry name" value="SDE2"/>
    <property type="match status" value="1"/>
</dbReference>
<keyword evidence="7" id="KW-0539">Nucleus</keyword>
<feature type="compositionally biased region" description="Basic and acidic residues" evidence="9">
    <location>
        <begin position="113"/>
        <end position="132"/>
    </location>
</feature>
<keyword evidence="13" id="KW-1185">Reference proteome</keyword>
<keyword evidence="6" id="KW-0508">mRNA splicing</keyword>
<feature type="compositionally biased region" description="Basic and acidic residues" evidence="9">
    <location>
        <begin position="140"/>
        <end position="149"/>
    </location>
</feature>
<evidence type="ECO:0008006" key="14">
    <source>
        <dbReference type="Google" id="ProtNLM"/>
    </source>
</evidence>
<evidence type="ECO:0000256" key="9">
    <source>
        <dbReference type="SAM" id="MobiDB-lite"/>
    </source>
</evidence>
<dbReference type="GO" id="GO:0008380">
    <property type="term" value="P:RNA splicing"/>
    <property type="evidence" value="ECO:0007669"/>
    <property type="project" value="UniProtKB-KW"/>
</dbReference>